<reference evidence="1 2" key="1">
    <citation type="journal article" date="2019" name="Int. J. Syst. Evol. Microbiol.">
        <title>The Global Catalogue of Microorganisms (GCM) 10K type strain sequencing project: providing services to taxonomists for standard genome sequencing and annotation.</title>
        <authorList>
            <consortium name="The Broad Institute Genomics Platform"/>
            <consortium name="The Broad Institute Genome Sequencing Center for Infectious Disease"/>
            <person name="Wu L."/>
            <person name="Ma J."/>
        </authorList>
    </citation>
    <scope>NUCLEOTIDE SEQUENCE [LARGE SCALE GENOMIC DNA]</scope>
    <source>
        <strain evidence="1 2">JCM 14303</strain>
    </source>
</reference>
<protein>
    <submittedName>
        <fullName evidence="1">Uncharacterized protein</fullName>
    </submittedName>
</protein>
<proteinExistence type="predicted"/>
<dbReference type="Proteomes" id="UP001500363">
    <property type="component" value="Unassembled WGS sequence"/>
</dbReference>
<evidence type="ECO:0000313" key="2">
    <source>
        <dbReference type="Proteomes" id="UP001500363"/>
    </source>
</evidence>
<gene>
    <name evidence="1" type="ORF">GCM10009741_05580</name>
</gene>
<accession>A0ABN2A566</accession>
<evidence type="ECO:0000313" key="1">
    <source>
        <dbReference type="EMBL" id="GAA1511225.1"/>
    </source>
</evidence>
<dbReference type="EMBL" id="BAAANC010000001">
    <property type="protein sequence ID" value="GAA1511225.1"/>
    <property type="molecule type" value="Genomic_DNA"/>
</dbReference>
<keyword evidence="2" id="KW-1185">Reference proteome</keyword>
<name>A0ABN2A566_9ACTN</name>
<comment type="caution">
    <text evidence="1">The sequence shown here is derived from an EMBL/GenBank/DDBJ whole genome shotgun (WGS) entry which is preliminary data.</text>
</comment>
<sequence>MRRKGPARLPVVPGMNVIQYAARRAARVTGLSVLAIGGLIGTEGRGAPSYAQSHGKICTYLPESSGRSWSPTRTISSR</sequence>
<organism evidence="1 2">
    <name type="scientific">Kribbella lupini</name>
    <dbReference type="NCBI Taxonomy" id="291602"/>
    <lineage>
        <taxon>Bacteria</taxon>
        <taxon>Bacillati</taxon>
        <taxon>Actinomycetota</taxon>
        <taxon>Actinomycetes</taxon>
        <taxon>Propionibacteriales</taxon>
        <taxon>Kribbellaceae</taxon>
        <taxon>Kribbella</taxon>
    </lineage>
</organism>